<dbReference type="KEGG" id="tsu:Tresu_2712"/>
<dbReference type="AlphaFoldDB" id="F2NYR9"/>
<sequence length="88" mass="10188">METLHGMYVFTPGDRLTLREKNAENSFLVVAVRQIKDSDCCFGCCFYMKCREYPGNSPFAQGCYSTIFRKVDEEKNSSVMKGKKYECR</sequence>
<dbReference type="Proteomes" id="UP000006852">
    <property type="component" value="Plasmid pTRESU01"/>
</dbReference>
<gene>
    <name evidence="1" type="ordered locus">Tresu_2712</name>
</gene>
<proteinExistence type="predicted"/>
<dbReference type="HOGENOM" id="CLU_2468134_0_0_12"/>
<keyword evidence="1" id="KW-0614">Plasmid</keyword>
<reference evidence="2" key="1">
    <citation type="submission" date="2011-04" db="EMBL/GenBank/DDBJ databases">
        <title>The complete genome of plasmid of Treponema succinifaciens DSM 2489.</title>
        <authorList>
            <person name="Lucas S."/>
            <person name="Copeland A."/>
            <person name="Lapidus A."/>
            <person name="Bruce D."/>
            <person name="Goodwin L."/>
            <person name="Pitluck S."/>
            <person name="Peters L."/>
            <person name="Kyrpides N."/>
            <person name="Mavromatis K."/>
            <person name="Ivanova N."/>
            <person name="Ovchinnikova G."/>
            <person name="Teshima H."/>
            <person name="Detter J.C."/>
            <person name="Tapia R."/>
            <person name="Han C."/>
            <person name="Land M."/>
            <person name="Hauser L."/>
            <person name="Markowitz V."/>
            <person name="Cheng J.-F."/>
            <person name="Hugenholtz P."/>
            <person name="Woyke T."/>
            <person name="Wu D."/>
            <person name="Gronow S."/>
            <person name="Wellnitz S."/>
            <person name="Brambilla E."/>
            <person name="Klenk H.-P."/>
            <person name="Eisen J.A."/>
        </authorList>
    </citation>
    <scope>NUCLEOTIDE SEQUENCE [LARGE SCALE GENOMIC DNA]</scope>
    <source>
        <strain evidence="2">ATCC 33096 / DSM 2489 / 6091</strain>
        <plasmid evidence="2">Plasmid pTRESU01</plasmid>
    </source>
</reference>
<dbReference type="EMBL" id="CP002632">
    <property type="protein sequence ID" value="AEB15568.1"/>
    <property type="molecule type" value="Genomic_DNA"/>
</dbReference>
<protein>
    <submittedName>
        <fullName evidence="1">Uncharacterized protein</fullName>
    </submittedName>
</protein>
<evidence type="ECO:0000313" key="2">
    <source>
        <dbReference type="Proteomes" id="UP000006852"/>
    </source>
</evidence>
<keyword evidence="2" id="KW-1185">Reference proteome</keyword>
<evidence type="ECO:0000313" key="1">
    <source>
        <dbReference type="EMBL" id="AEB15568.1"/>
    </source>
</evidence>
<dbReference type="RefSeq" id="WP_013702810.1">
    <property type="nucleotide sequence ID" value="NC_015386.1"/>
</dbReference>
<name>F2NYR9_TRES6</name>
<dbReference type="GeneID" id="302999798"/>
<geneLocation type="plasmid" evidence="1 2">
    <name>pTRESU01</name>
</geneLocation>
<organism evidence="1 2">
    <name type="scientific">Treponema succinifaciens (strain ATCC 33096 / DSM 2489 / 6091)</name>
    <dbReference type="NCBI Taxonomy" id="869209"/>
    <lineage>
        <taxon>Bacteria</taxon>
        <taxon>Pseudomonadati</taxon>
        <taxon>Spirochaetota</taxon>
        <taxon>Spirochaetia</taxon>
        <taxon>Spirochaetales</taxon>
        <taxon>Treponemataceae</taxon>
        <taxon>Treponema</taxon>
    </lineage>
</organism>
<accession>F2NYR9</accession>